<dbReference type="InterPro" id="IPR032675">
    <property type="entry name" value="LRR_dom_sf"/>
</dbReference>
<dbReference type="Gene3D" id="3.80.10.10">
    <property type="entry name" value="Ribonuclease Inhibitor"/>
    <property type="match status" value="1"/>
</dbReference>
<organism evidence="1 2">
    <name type="scientific">Rhizophagus irregularis (strain DAOM 181602 / DAOM 197198 / MUCL 43194)</name>
    <name type="common">Arbuscular mycorrhizal fungus</name>
    <name type="synonym">Glomus intraradices</name>
    <dbReference type="NCBI Taxonomy" id="747089"/>
    <lineage>
        <taxon>Eukaryota</taxon>
        <taxon>Fungi</taxon>
        <taxon>Fungi incertae sedis</taxon>
        <taxon>Mucoromycota</taxon>
        <taxon>Glomeromycotina</taxon>
        <taxon>Glomeromycetes</taxon>
        <taxon>Glomerales</taxon>
        <taxon>Glomeraceae</taxon>
        <taxon>Rhizophagus</taxon>
    </lineage>
</organism>
<accession>A0A2P4QSE1</accession>
<gene>
    <name evidence="1" type="ORF">GLOIN_2v1516475</name>
</gene>
<dbReference type="VEuPathDB" id="FungiDB:RhiirFUN_026235"/>
<keyword evidence="2" id="KW-1185">Reference proteome</keyword>
<evidence type="ECO:0000313" key="2">
    <source>
        <dbReference type="Proteomes" id="UP000018888"/>
    </source>
</evidence>
<evidence type="ECO:0000313" key="1">
    <source>
        <dbReference type="EMBL" id="POG80550.1"/>
    </source>
</evidence>
<protein>
    <submittedName>
        <fullName evidence="1">Uncharacterized protein</fullName>
    </submittedName>
</protein>
<sequence>MKIKENLCKIIQNQNKFNALKISRCESFLNNIFLSLEFQKHSLVYIEFVGINFGNIPFKNFITLYNLKYLSFIYCGEISSEQCNLLNFATFKLKELTLLTWSNNIALSMIKYLGKSLQKLYFDGISITITIIEYISTYCLNLNSLKLRIGSGINYVFPYFKNLRINNLILIIHNQYFRNNLLANLFENLAPINVKEISIYLFYFSDTTLKEILENCHHRLEMINLNINIDLEKLQIILNYIEKNNNSLKFLGTKKLERVLKDEETKLLDQIKARGVTLLDFYSVYHECSPLIYNSF</sequence>
<dbReference type="AlphaFoldDB" id="A0A2P4QSE1"/>
<reference evidence="1 2" key="2">
    <citation type="journal article" date="2018" name="New Phytol.">
        <title>High intraspecific genome diversity in the model arbuscular mycorrhizal symbiont Rhizophagus irregularis.</title>
        <authorList>
            <person name="Chen E.C.H."/>
            <person name="Morin E."/>
            <person name="Beaudet D."/>
            <person name="Noel J."/>
            <person name="Yildirir G."/>
            <person name="Ndikumana S."/>
            <person name="Charron P."/>
            <person name="St-Onge C."/>
            <person name="Giorgi J."/>
            <person name="Kruger M."/>
            <person name="Marton T."/>
            <person name="Ropars J."/>
            <person name="Grigoriev I.V."/>
            <person name="Hainaut M."/>
            <person name="Henrissat B."/>
            <person name="Roux C."/>
            <person name="Martin F."/>
            <person name="Corradi N."/>
        </authorList>
    </citation>
    <scope>NUCLEOTIDE SEQUENCE [LARGE SCALE GENOMIC DNA]</scope>
    <source>
        <strain evidence="1 2">DAOM 197198</strain>
    </source>
</reference>
<reference evidence="1 2" key="1">
    <citation type="journal article" date="2013" name="Proc. Natl. Acad. Sci. U.S.A.">
        <title>Genome of an arbuscular mycorrhizal fungus provides insight into the oldest plant symbiosis.</title>
        <authorList>
            <person name="Tisserant E."/>
            <person name="Malbreil M."/>
            <person name="Kuo A."/>
            <person name="Kohler A."/>
            <person name="Symeonidi A."/>
            <person name="Balestrini R."/>
            <person name="Charron P."/>
            <person name="Duensing N."/>
            <person name="Frei Dit Frey N."/>
            <person name="Gianinazzi-Pearson V."/>
            <person name="Gilbert L.B."/>
            <person name="Handa Y."/>
            <person name="Herr J.R."/>
            <person name="Hijri M."/>
            <person name="Koul R."/>
            <person name="Kawaguchi M."/>
            <person name="Krajinski F."/>
            <person name="Lammers P.J."/>
            <person name="Masclaux F.G."/>
            <person name="Murat C."/>
            <person name="Morin E."/>
            <person name="Ndikumana S."/>
            <person name="Pagni M."/>
            <person name="Petitpierre D."/>
            <person name="Requena N."/>
            <person name="Rosikiewicz P."/>
            <person name="Riley R."/>
            <person name="Saito K."/>
            <person name="San Clemente H."/>
            <person name="Shapiro H."/>
            <person name="van Tuinen D."/>
            <person name="Becard G."/>
            <person name="Bonfante P."/>
            <person name="Paszkowski U."/>
            <person name="Shachar-Hill Y.Y."/>
            <person name="Tuskan G.A."/>
            <person name="Young P.W."/>
            <person name="Sanders I.R."/>
            <person name="Henrissat B."/>
            <person name="Rensing S.A."/>
            <person name="Grigoriev I.V."/>
            <person name="Corradi N."/>
            <person name="Roux C."/>
            <person name="Martin F."/>
        </authorList>
    </citation>
    <scope>NUCLEOTIDE SEQUENCE [LARGE SCALE GENOMIC DNA]</scope>
    <source>
        <strain evidence="1 2">DAOM 197198</strain>
    </source>
</reference>
<comment type="caution">
    <text evidence="1">The sequence shown here is derived from an EMBL/GenBank/DDBJ whole genome shotgun (WGS) entry which is preliminary data.</text>
</comment>
<proteinExistence type="predicted"/>
<dbReference type="Proteomes" id="UP000018888">
    <property type="component" value="Unassembled WGS sequence"/>
</dbReference>
<name>A0A2P4QSE1_RHIID</name>
<dbReference type="EMBL" id="AUPC02000017">
    <property type="protein sequence ID" value="POG80550.1"/>
    <property type="molecule type" value="Genomic_DNA"/>
</dbReference>
<dbReference type="SUPFAM" id="SSF52047">
    <property type="entry name" value="RNI-like"/>
    <property type="match status" value="1"/>
</dbReference>